<keyword evidence="2" id="KW-0663">Pyridoxal phosphate</keyword>
<accession>A0AAV2FBG8</accession>
<sequence length="157" mass="17297">MCDLGLQGLAKRMRAGETPRERTDQQNLEQNRFITSNSLSPSICGWYSSQSCSSIFLSICISAAVLCAERGMRSHLLLRGEQPQILTGYNLISKMYGHVSYVPRSVYADREAMPKGHADLLAGSHGHVLWCSDIAKASFADESKARWNNVGVGSEED</sequence>
<evidence type="ECO:0000313" key="4">
    <source>
        <dbReference type="Proteomes" id="UP001497516"/>
    </source>
</evidence>
<protein>
    <submittedName>
        <fullName evidence="3">Uncharacterized protein</fullName>
    </submittedName>
</protein>
<dbReference type="GO" id="GO:0019148">
    <property type="term" value="F:D-cysteine desulfhydrase activity"/>
    <property type="evidence" value="ECO:0007669"/>
    <property type="project" value="TreeGrafter"/>
</dbReference>
<evidence type="ECO:0000256" key="2">
    <source>
        <dbReference type="ARBA" id="ARBA00022898"/>
    </source>
</evidence>
<keyword evidence="4" id="KW-1185">Reference proteome</keyword>
<organism evidence="3 4">
    <name type="scientific">Linum trigynum</name>
    <dbReference type="NCBI Taxonomy" id="586398"/>
    <lineage>
        <taxon>Eukaryota</taxon>
        <taxon>Viridiplantae</taxon>
        <taxon>Streptophyta</taxon>
        <taxon>Embryophyta</taxon>
        <taxon>Tracheophyta</taxon>
        <taxon>Spermatophyta</taxon>
        <taxon>Magnoliopsida</taxon>
        <taxon>eudicotyledons</taxon>
        <taxon>Gunneridae</taxon>
        <taxon>Pentapetalae</taxon>
        <taxon>rosids</taxon>
        <taxon>fabids</taxon>
        <taxon>Malpighiales</taxon>
        <taxon>Linaceae</taxon>
        <taxon>Linum</taxon>
    </lineage>
</organism>
<evidence type="ECO:0000313" key="3">
    <source>
        <dbReference type="EMBL" id="CAL1395610.1"/>
    </source>
</evidence>
<dbReference type="AlphaFoldDB" id="A0AAV2FBG8"/>
<comment type="cofactor">
    <cofactor evidence="1">
        <name>pyridoxal 5'-phosphate</name>
        <dbReference type="ChEBI" id="CHEBI:597326"/>
    </cofactor>
</comment>
<name>A0AAV2FBG8_9ROSI</name>
<gene>
    <name evidence="3" type="ORF">LTRI10_LOCUS36034</name>
</gene>
<dbReference type="PANTHER" id="PTHR43780:SF7">
    <property type="entry name" value="D-CYSTEINE DESULFHYDRASE 2, MITOCHONDRIAL"/>
    <property type="match status" value="1"/>
</dbReference>
<reference evidence="3 4" key="1">
    <citation type="submission" date="2024-04" db="EMBL/GenBank/DDBJ databases">
        <authorList>
            <person name="Fracassetti M."/>
        </authorList>
    </citation>
    <scope>NUCLEOTIDE SEQUENCE [LARGE SCALE GENOMIC DNA]</scope>
</reference>
<evidence type="ECO:0000256" key="1">
    <source>
        <dbReference type="ARBA" id="ARBA00001933"/>
    </source>
</evidence>
<proteinExistence type="predicted"/>
<dbReference type="InterPro" id="IPR027278">
    <property type="entry name" value="ACCD_DCysDesulf"/>
</dbReference>
<dbReference type="PANTHER" id="PTHR43780">
    <property type="entry name" value="1-AMINOCYCLOPROPANE-1-CARBOXYLATE DEAMINASE-RELATED"/>
    <property type="match status" value="1"/>
</dbReference>
<dbReference type="EMBL" id="OZ034819">
    <property type="protein sequence ID" value="CAL1395610.1"/>
    <property type="molecule type" value="Genomic_DNA"/>
</dbReference>
<dbReference type="Proteomes" id="UP001497516">
    <property type="component" value="Chromosome 6"/>
</dbReference>